<feature type="domain" description="HD" evidence="1">
    <location>
        <begin position="16"/>
        <end position="90"/>
    </location>
</feature>
<dbReference type="InterPro" id="IPR003607">
    <property type="entry name" value="HD/PDEase_dom"/>
</dbReference>
<name>A0ABU0FMS7_9HYPH</name>
<reference evidence="2 3" key="1">
    <citation type="submission" date="2023-07" db="EMBL/GenBank/DDBJ databases">
        <title>Genomic Encyclopedia of Type Strains, Phase IV (KMG-IV): sequencing the most valuable type-strain genomes for metagenomic binning, comparative biology and taxonomic classification.</title>
        <authorList>
            <person name="Goeker M."/>
        </authorList>
    </citation>
    <scope>NUCLEOTIDE SEQUENCE [LARGE SCALE GENOMIC DNA]</scope>
    <source>
        <strain evidence="2 3">DSM 5896</strain>
    </source>
</reference>
<dbReference type="Pfam" id="PF01966">
    <property type="entry name" value="HD"/>
    <property type="match status" value="1"/>
</dbReference>
<dbReference type="InterPro" id="IPR006674">
    <property type="entry name" value="HD_domain"/>
</dbReference>
<organism evidence="2 3">
    <name type="scientific">Labrys monachus</name>
    <dbReference type="NCBI Taxonomy" id="217067"/>
    <lineage>
        <taxon>Bacteria</taxon>
        <taxon>Pseudomonadati</taxon>
        <taxon>Pseudomonadota</taxon>
        <taxon>Alphaproteobacteria</taxon>
        <taxon>Hyphomicrobiales</taxon>
        <taxon>Xanthobacteraceae</taxon>
        <taxon>Labrys</taxon>
    </lineage>
</organism>
<dbReference type="CDD" id="cd00077">
    <property type="entry name" value="HDc"/>
    <property type="match status" value="1"/>
</dbReference>
<evidence type="ECO:0000259" key="1">
    <source>
        <dbReference type="Pfam" id="PF01966"/>
    </source>
</evidence>
<dbReference type="SUPFAM" id="SSF109604">
    <property type="entry name" value="HD-domain/PDEase-like"/>
    <property type="match status" value="1"/>
</dbReference>
<gene>
    <name evidence="2" type="ORF">J3R73_005698</name>
</gene>
<keyword evidence="3" id="KW-1185">Reference proteome</keyword>
<comment type="caution">
    <text evidence="2">The sequence shown here is derived from an EMBL/GenBank/DDBJ whole genome shotgun (WGS) entry which is preliminary data.</text>
</comment>
<dbReference type="InterPro" id="IPR050135">
    <property type="entry name" value="dGTPase-like"/>
</dbReference>
<dbReference type="Proteomes" id="UP001237448">
    <property type="component" value="Unassembled WGS sequence"/>
</dbReference>
<protein>
    <submittedName>
        <fullName evidence="2">HD superfamily phosphohydrolase</fullName>
    </submittedName>
</protein>
<dbReference type="PANTHER" id="PTHR11373">
    <property type="entry name" value="DEOXYNUCLEOSIDE TRIPHOSPHATE TRIPHOSPHOHYDROLASE"/>
    <property type="match status" value="1"/>
</dbReference>
<dbReference type="EMBL" id="JAUSVK010000001">
    <property type="protein sequence ID" value="MDQ0395906.1"/>
    <property type="molecule type" value="Genomic_DNA"/>
</dbReference>
<dbReference type="PANTHER" id="PTHR11373:SF4">
    <property type="entry name" value="DEOXYNUCLEOSIDE TRIPHOSPHATE TRIPHOSPHOHYDROLASE SAMHD1"/>
    <property type="match status" value="1"/>
</dbReference>
<evidence type="ECO:0000313" key="2">
    <source>
        <dbReference type="EMBL" id="MDQ0395906.1"/>
    </source>
</evidence>
<evidence type="ECO:0000313" key="3">
    <source>
        <dbReference type="Proteomes" id="UP001237448"/>
    </source>
</evidence>
<accession>A0ABU0FMS7</accession>
<proteinExistence type="predicted"/>
<sequence>MAVIESDPANRTHQSLVALAAALVHDLGHGMFSHAFEDIGKRINLPMAIHENVSDALVRESEISEVLNRELGRGFSEEVADVIRNKNPGNLFDSVVSSQFDADRLDYMQRDRLMTGVQGSGVDATWILANLEVGTVRINADEEEAGEVKTLVLGPKAFHAAEHYVLSLFQLYPNVYLHKTTRGAEKIFSSLILKLYGLVQDGRNDLSGLPDNHPIILFLSNPNAIENALLLDDALFWGSLHFLSNSKDKLVAEYASRLEGRRLLKCIDVRRQIEGQIPVRRGMTPEDRQEREAKITIKVKTIMKEITARSIERERNKERQILIDEYRRSPYKKFQDSQTPLNQILIRHAGVIEDMAHLSSVVSGAESFEVNRAYVSEDDTEGRTMIASIIQNSVGEV</sequence>
<dbReference type="Gene3D" id="1.10.3210.10">
    <property type="entry name" value="Hypothetical protein af1432"/>
    <property type="match status" value="1"/>
</dbReference>